<gene>
    <name evidence="2" type="ORF">GWK47_019002</name>
</gene>
<feature type="region of interest" description="Disordered" evidence="1">
    <location>
        <begin position="1"/>
        <end position="29"/>
    </location>
</feature>
<feature type="region of interest" description="Disordered" evidence="1">
    <location>
        <begin position="54"/>
        <end position="82"/>
    </location>
</feature>
<protein>
    <submittedName>
        <fullName evidence="2">Uncharacterized protein</fullName>
    </submittedName>
</protein>
<dbReference type="EMBL" id="JACEEZ010022655">
    <property type="protein sequence ID" value="KAG0712202.1"/>
    <property type="molecule type" value="Genomic_DNA"/>
</dbReference>
<evidence type="ECO:0000313" key="3">
    <source>
        <dbReference type="Proteomes" id="UP000770661"/>
    </source>
</evidence>
<feature type="compositionally biased region" description="Basic and acidic residues" evidence="1">
    <location>
        <begin position="7"/>
        <end position="29"/>
    </location>
</feature>
<reference evidence="2" key="1">
    <citation type="submission" date="2020-07" db="EMBL/GenBank/DDBJ databases">
        <title>The High-quality genome of the commercially important snow crab, Chionoecetes opilio.</title>
        <authorList>
            <person name="Jeong J.-H."/>
            <person name="Ryu S."/>
        </authorList>
    </citation>
    <scope>NUCLEOTIDE SEQUENCE</scope>
    <source>
        <strain evidence="2">MADBK_172401_WGS</strain>
        <tissue evidence="2">Digestive gland</tissue>
    </source>
</reference>
<evidence type="ECO:0000256" key="1">
    <source>
        <dbReference type="SAM" id="MobiDB-lite"/>
    </source>
</evidence>
<name>A0A8J5CLH3_CHIOP</name>
<accession>A0A8J5CLH3</accession>
<feature type="compositionally biased region" description="Polar residues" evidence="1">
    <location>
        <begin position="70"/>
        <end position="82"/>
    </location>
</feature>
<evidence type="ECO:0000313" key="2">
    <source>
        <dbReference type="EMBL" id="KAG0712202.1"/>
    </source>
</evidence>
<dbReference type="Proteomes" id="UP000770661">
    <property type="component" value="Unassembled WGS sequence"/>
</dbReference>
<keyword evidence="3" id="KW-1185">Reference proteome</keyword>
<proteinExistence type="predicted"/>
<organism evidence="2 3">
    <name type="scientific">Chionoecetes opilio</name>
    <name type="common">Atlantic snow crab</name>
    <name type="synonym">Cancer opilio</name>
    <dbReference type="NCBI Taxonomy" id="41210"/>
    <lineage>
        <taxon>Eukaryota</taxon>
        <taxon>Metazoa</taxon>
        <taxon>Ecdysozoa</taxon>
        <taxon>Arthropoda</taxon>
        <taxon>Crustacea</taxon>
        <taxon>Multicrustacea</taxon>
        <taxon>Malacostraca</taxon>
        <taxon>Eumalacostraca</taxon>
        <taxon>Eucarida</taxon>
        <taxon>Decapoda</taxon>
        <taxon>Pleocyemata</taxon>
        <taxon>Brachyura</taxon>
        <taxon>Eubrachyura</taxon>
        <taxon>Majoidea</taxon>
        <taxon>Majidae</taxon>
        <taxon>Chionoecetes</taxon>
    </lineage>
</organism>
<comment type="caution">
    <text evidence="2">The sequence shown here is derived from an EMBL/GenBank/DDBJ whole genome shotgun (WGS) entry which is preliminary data.</text>
</comment>
<dbReference type="AlphaFoldDB" id="A0A8J5CLH3"/>
<sequence>MRSRRARSIEHDCGESQAAEKNRGTERHQEIPERLILHWYGKLLPRPSLAIRRTASPSSSTVEDDAGNSFLGSPPSSDSTGRNVAAVGLEAGVYEAGVRDMNSPSVSTPRLRTLAWCKGEPLKNFSVSSYLFLGGAGPAKPFAVPELSIKPVDGQAIYCSSFRC</sequence>